<organism evidence="2 3">
    <name type="scientific">Mytilus edulis</name>
    <name type="common">Blue mussel</name>
    <dbReference type="NCBI Taxonomy" id="6550"/>
    <lineage>
        <taxon>Eukaryota</taxon>
        <taxon>Metazoa</taxon>
        <taxon>Spiralia</taxon>
        <taxon>Lophotrochozoa</taxon>
        <taxon>Mollusca</taxon>
        <taxon>Bivalvia</taxon>
        <taxon>Autobranchia</taxon>
        <taxon>Pteriomorphia</taxon>
        <taxon>Mytilida</taxon>
        <taxon>Mytiloidea</taxon>
        <taxon>Mytilidae</taxon>
        <taxon>Mytilinae</taxon>
        <taxon>Mytilus</taxon>
    </lineage>
</organism>
<evidence type="ECO:0000313" key="3">
    <source>
        <dbReference type="Proteomes" id="UP000683360"/>
    </source>
</evidence>
<name>A0A8S3TG03_MYTED</name>
<gene>
    <name evidence="2" type="ORF">MEDL_43317</name>
</gene>
<dbReference type="OrthoDB" id="5952660at2759"/>
<evidence type="ECO:0000256" key="1">
    <source>
        <dbReference type="SAM" id="MobiDB-lite"/>
    </source>
</evidence>
<accession>A0A8S3TG03</accession>
<dbReference type="AlphaFoldDB" id="A0A8S3TG03"/>
<evidence type="ECO:0000313" key="2">
    <source>
        <dbReference type="EMBL" id="CAG2230479.1"/>
    </source>
</evidence>
<feature type="region of interest" description="Disordered" evidence="1">
    <location>
        <begin position="53"/>
        <end position="78"/>
    </location>
</feature>
<feature type="region of interest" description="Disordered" evidence="1">
    <location>
        <begin position="118"/>
        <end position="144"/>
    </location>
</feature>
<dbReference type="EMBL" id="CAJPWZ010002070">
    <property type="protein sequence ID" value="CAG2230479.1"/>
    <property type="molecule type" value="Genomic_DNA"/>
</dbReference>
<keyword evidence="3" id="KW-1185">Reference proteome</keyword>
<proteinExistence type="predicted"/>
<sequence length="537" mass="59791">MIGLKAECFSIDSQEQFEIAVPLLTYKPEEYELIVKIVEVEPQSLSEVMMRKHDVKHENGGGDQDKETPAKDKRDDQIKDGSRKINNYFIISVCSRKTLQKNENKAMADSLSKYLTSHKEQTVTDDPDSDDSNASGGVEFDEEKASDISLSDIVDGSDVSYATLESDTMTDSSSYDDITYDSDDFSKDPLANDVKETSHILYLPKNALQFAIDINSPELQFTWDQEVLDFVQTLEYHGHQKSMNLLRGPGFKGTGKGGKKIFDWSTWNFPLPGKTTRMKKGHGYTTENGIHKCLLLNVLQYVASDDSDVAPLIDNETVKVIPVTFQKDGMALKPGMQVDTKQGLIVGTIKKIDYDFVKNNPEPKSEELKELFIKEAEGICVTTLDGKFAMPIGVEYIPAKVSGAETLDSFEEKSVLAQTCLEHLKRASTHNGVLIESICISECEECILGEEVCEECSVKGHQSIYPAFRACSGCIDSNKKCIKLAVLLIAMDSESRNIKAQDLFIRSKETKSISRYIQNANCIPDAVHVGKRISLAF</sequence>
<comment type="caution">
    <text evidence="2">The sequence shown here is derived from an EMBL/GenBank/DDBJ whole genome shotgun (WGS) entry which is preliminary data.</text>
</comment>
<dbReference type="Proteomes" id="UP000683360">
    <property type="component" value="Unassembled WGS sequence"/>
</dbReference>
<reference evidence="2" key="1">
    <citation type="submission" date="2021-03" db="EMBL/GenBank/DDBJ databases">
        <authorList>
            <person name="Bekaert M."/>
        </authorList>
    </citation>
    <scope>NUCLEOTIDE SEQUENCE</scope>
</reference>
<protein>
    <submittedName>
        <fullName evidence="2">Uncharacterized protein</fullName>
    </submittedName>
</protein>